<dbReference type="EMBL" id="JABMIG020000045">
    <property type="protein sequence ID" value="KAL3798523.1"/>
    <property type="molecule type" value="Genomic_DNA"/>
</dbReference>
<dbReference type="GO" id="GO:0051028">
    <property type="term" value="P:mRNA transport"/>
    <property type="evidence" value="ECO:0007669"/>
    <property type="project" value="UniProtKB-UniRule"/>
</dbReference>
<dbReference type="Pfam" id="PF02136">
    <property type="entry name" value="NTF2"/>
    <property type="match status" value="1"/>
</dbReference>
<keyword evidence="2" id="KW-0812">Transmembrane</keyword>
<dbReference type="GO" id="GO:0015031">
    <property type="term" value="P:protein transport"/>
    <property type="evidence" value="ECO:0007669"/>
    <property type="project" value="UniProtKB-KW"/>
</dbReference>
<organism evidence="4 5">
    <name type="scientific">Cyclotella cryptica</name>
    <dbReference type="NCBI Taxonomy" id="29204"/>
    <lineage>
        <taxon>Eukaryota</taxon>
        <taxon>Sar</taxon>
        <taxon>Stramenopiles</taxon>
        <taxon>Ochrophyta</taxon>
        <taxon>Bacillariophyta</taxon>
        <taxon>Coscinodiscophyceae</taxon>
        <taxon>Thalassiosirophycidae</taxon>
        <taxon>Stephanodiscales</taxon>
        <taxon>Stephanodiscaceae</taxon>
        <taxon>Cyclotella</taxon>
    </lineage>
</organism>
<dbReference type="InterPro" id="IPR002075">
    <property type="entry name" value="NTF2_dom"/>
</dbReference>
<protein>
    <recommendedName>
        <fullName evidence="1">NTF2-related export protein</fullName>
    </recommendedName>
</protein>
<evidence type="ECO:0000313" key="4">
    <source>
        <dbReference type="EMBL" id="KAL3798523.1"/>
    </source>
</evidence>
<dbReference type="Proteomes" id="UP001516023">
    <property type="component" value="Unassembled WGS sequence"/>
</dbReference>
<feature type="domain" description="NTF2" evidence="3">
    <location>
        <begin position="6"/>
        <end position="140"/>
    </location>
</feature>
<name>A0ABD3QF39_9STRA</name>
<evidence type="ECO:0000256" key="1">
    <source>
        <dbReference type="RuleBase" id="RU369002"/>
    </source>
</evidence>
<dbReference type="SUPFAM" id="SSF54427">
    <property type="entry name" value="NTF2-like"/>
    <property type="match status" value="1"/>
</dbReference>
<comment type="caution">
    <text evidence="4">The sequence shown here is derived from an EMBL/GenBank/DDBJ whole genome shotgun (WGS) entry which is preliminary data.</text>
</comment>
<dbReference type="InterPro" id="IPR045875">
    <property type="entry name" value="NTF2"/>
</dbReference>
<dbReference type="CDD" id="cd00780">
    <property type="entry name" value="NTF2"/>
    <property type="match status" value="1"/>
</dbReference>
<feature type="transmembrane region" description="Helical" evidence="2">
    <location>
        <begin position="28"/>
        <end position="47"/>
    </location>
</feature>
<dbReference type="GO" id="GO:0006913">
    <property type="term" value="P:nucleocytoplasmic transport"/>
    <property type="evidence" value="ECO:0007669"/>
    <property type="project" value="UniProtKB-UniRule"/>
</dbReference>
<keyword evidence="1" id="KW-0539">Nucleus</keyword>
<keyword evidence="1" id="KW-0813">Transport</keyword>
<dbReference type="PROSITE" id="PS50177">
    <property type="entry name" value="NTF2_DOMAIN"/>
    <property type="match status" value="1"/>
</dbReference>
<dbReference type="Gene3D" id="3.10.450.50">
    <property type="match status" value="1"/>
</dbReference>
<dbReference type="InterPro" id="IPR018222">
    <property type="entry name" value="Nuclear_transport_factor_2_euk"/>
</dbReference>
<accession>A0ABD3QF39</accession>
<keyword evidence="2" id="KW-1133">Transmembrane helix</keyword>
<sequence>MSAEEVAKAFVQHFYQAFDAGADSLGGLYVSLYLIGLWTCVLTLLAWSNVWWNATSMLTFEGTQLQGTENIIGKLKSVGQVSHTVKTIDVQPSKDANAIIIFVTGAVTIGGGNPLHFCEFFHLVGTGPGQYYVHNDVFRLNYGL</sequence>
<evidence type="ECO:0000313" key="5">
    <source>
        <dbReference type="Proteomes" id="UP001516023"/>
    </source>
</evidence>
<dbReference type="PANTHER" id="PTHR12612">
    <property type="entry name" value="NUCLEAR TRANSPORT FACTOR 2"/>
    <property type="match status" value="1"/>
</dbReference>
<gene>
    <name evidence="4" type="ORF">HJC23_011827</name>
</gene>
<evidence type="ECO:0000259" key="3">
    <source>
        <dbReference type="PROSITE" id="PS50177"/>
    </source>
</evidence>
<proteinExistence type="predicted"/>
<keyword evidence="2" id="KW-0472">Membrane</keyword>
<dbReference type="GO" id="GO:0005737">
    <property type="term" value="C:cytoplasm"/>
    <property type="evidence" value="ECO:0007669"/>
    <property type="project" value="UniProtKB-SubCell"/>
</dbReference>
<keyword evidence="5" id="KW-1185">Reference proteome</keyword>
<dbReference type="AlphaFoldDB" id="A0ABD3QF39"/>
<keyword evidence="1" id="KW-0653">Protein transport</keyword>
<evidence type="ECO:0000256" key="2">
    <source>
        <dbReference type="SAM" id="Phobius"/>
    </source>
</evidence>
<dbReference type="GO" id="GO:0005634">
    <property type="term" value="C:nucleus"/>
    <property type="evidence" value="ECO:0007669"/>
    <property type="project" value="UniProtKB-SubCell"/>
</dbReference>
<reference evidence="4 5" key="1">
    <citation type="journal article" date="2020" name="G3 (Bethesda)">
        <title>Improved Reference Genome for Cyclotella cryptica CCMP332, a Model for Cell Wall Morphogenesis, Salinity Adaptation, and Lipid Production in Diatoms (Bacillariophyta).</title>
        <authorList>
            <person name="Roberts W.R."/>
            <person name="Downey K.M."/>
            <person name="Ruck E.C."/>
            <person name="Traller J.C."/>
            <person name="Alverson A.J."/>
        </authorList>
    </citation>
    <scope>NUCLEOTIDE SEQUENCE [LARGE SCALE GENOMIC DNA]</scope>
    <source>
        <strain evidence="4 5">CCMP332</strain>
    </source>
</reference>
<comment type="function">
    <text evidence="1">Has a role in nuclear-cytoplasmic transport of proteins and mRNAs.</text>
</comment>
<keyword evidence="1" id="KW-0963">Cytoplasm</keyword>
<dbReference type="InterPro" id="IPR032710">
    <property type="entry name" value="NTF2-like_dom_sf"/>
</dbReference>
<comment type="subcellular location">
    <subcellularLocation>
        <location evidence="1">Cytoplasm</location>
    </subcellularLocation>
    <subcellularLocation>
        <location evidence="1">Nucleus</location>
    </subcellularLocation>
</comment>